<evidence type="ECO:0000256" key="1">
    <source>
        <dbReference type="SAM" id="MobiDB-lite"/>
    </source>
</evidence>
<feature type="region of interest" description="Disordered" evidence="1">
    <location>
        <begin position="74"/>
        <end position="121"/>
    </location>
</feature>
<feature type="compositionally biased region" description="Low complexity" evidence="1">
    <location>
        <begin position="472"/>
        <end position="505"/>
    </location>
</feature>
<gene>
    <name evidence="2" type="ORF">MIND_00216700</name>
</gene>
<feature type="region of interest" description="Disordered" evidence="1">
    <location>
        <begin position="1"/>
        <end position="24"/>
    </location>
</feature>
<evidence type="ECO:0000313" key="2">
    <source>
        <dbReference type="EMBL" id="KAF7312046.1"/>
    </source>
</evidence>
<dbReference type="RefSeq" id="XP_037224154.1">
    <property type="nucleotide sequence ID" value="XM_037359059.1"/>
</dbReference>
<feature type="compositionally biased region" description="Polar residues" evidence="1">
    <location>
        <begin position="378"/>
        <end position="395"/>
    </location>
</feature>
<organism evidence="2 3">
    <name type="scientific">Mycena indigotica</name>
    <dbReference type="NCBI Taxonomy" id="2126181"/>
    <lineage>
        <taxon>Eukaryota</taxon>
        <taxon>Fungi</taxon>
        <taxon>Dikarya</taxon>
        <taxon>Basidiomycota</taxon>
        <taxon>Agaricomycotina</taxon>
        <taxon>Agaricomycetes</taxon>
        <taxon>Agaricomycetidae</taxon>
        <taxon>Agaricales</taxon>
        <taxon>Marasmiineae</taxon>
        <taxon>Mycenaceae</taxon>
        <taxon>Mycena</taxon>
    </lineage>
</organism>
<comment type="caution">
    <text evidence="2">The sequence shown here is derived from an EMBL/GenBank/DDBJ whole genome shotgun (WGS) entry which is preliminary data.</text>
</comment>
<dbReference type="OrthoDB" id="3260134at2759"/>
<dbReference type="AlphaFoldDB" id="A0A8H6WD25"/>
<feature type="compositionally biased region" description="Low complexity" evidence="1">
    <location>
        <begin position="101"/>
        <end position="119"/>
    </location>
</feature>
<feature type="compositionally biased region" description="Basic and acidic residues" evidence="1">
    <location>
        <begin position="180"/>
        <end position="197"/>
    </location>
</feature>
<feature type="compositionally biased region" description="Basic and acidic residues" evidence="1">
    <location>
        <begin position="74"/>
        <end position="84"/>
    </location>
</feature>
<feature type="region of interest" description="Disordered" evidence="1">
    <location>
        <begin position="164"/>
        <end position="197"/>
    </location>
</feature>
<feature type="compositionally biased region" description="Polar residues" evidence="1">
    <location>
        <begin position="425"/>
        <end position="447"/>
    </location>
</feature>
<feature type="region of interest" description="Disordered" evidence="1">
    <location>
        <begin position="462"/>
        <end position="516"/>
    </location>
</feature>
<dbReference type="GeneID" id="59341575"/>
<sequence length="692" mass="76235">MAPGTNYMGGKRNAARSKTKDAATRAQKLHFNRQRLDVMTHALRLGGRTTSYGRAPQGVGMKATREDIELLHAHGRSQHPEDFIVRQQAPETPSRRHNYPRRGTNTERSSSGGRSSTSRVLQALDSTEPIAMRSVRSRILSLPDLAGLSTGGTLSIVSVATPLTKRRRSSSPLESVATDDSFRIEKASRQKKRMREEPSPFVHHFDPMEEYDDFEPDEYPQQRSTLIASRPSSATSSATCYVIEPDYSIDHCVAEALLNSPDVYQEPFNYRQLNTVSLSTHASGFTTPCIRTDAAASLFEYANPWHTIGAILGLEEARTEDLQISMDDCQGDDAMDILQCEDSEDVAYVLGPAITNSRPPTPSSPVDSPLHNPMHINVNDNNSPLSHLLSVYNSDDPSRSEDQPSLANLPRTPSPRSQIKIRFPASSTSVKQPSSETHWKNSRINLPTAGVQSRLNHIVGSDSSEETDMTILSSNNLNPSSNTTMSTTTSLSSSSPPLPSHSLPTDSGRLPHAHEPSQPLRLALDDNVATRTFGFIRPTTTFSVPAPPSSSPRAPNAIFSLSRRSPSCFVNQSHTGSQIYLTPTTQHKFVKFPVPCASEEDKRRSETLHGARIVNSNQVDGTLSPLLPQDHVRPSRTVPKRTTDLSSPLKPVDVEMPIRVLDTQDEITVAKCFGDLRMRLFDDDDRMAESDD</sequence>
<accession>A0A8H6WD25</accession>
<feature type="region of interest" description="Disordered" evidence="1">
    <location>
        <begin position="352"/>
        <end position="447"/>
    </location>
</feature>
<reference evidence="2" key="1">
    <citation type="submission" date="2020-05" db="EMBL/GenBank/DDBJ databases">
        <title>Mycena genomes resolve the evolution of fungal bioluminescence.</title>
        <authorList>
            <person name="Tsai I.J."/>
        </authorList>
    </citation>
    <scope>NUCLEOTIDE SEQUENCE</scope>
    <source>
        <strain evidence="2">171206Taipei</strain>
    </source>
</reference>
<proteinExistence type="predicted"/>
<dbReference type="Proteomes" id="UP000636479">
    <property type="component" value="Unassembled WGS sequence"/>
</dbReference>
<name>A0A8H6WD25_9AGAR</name>
<feature type="region of interest" description="Disordered" evidence="1">
    <location>
        <begin position="627"/>
        <end position="649"/>
    </location>
</feature>
<evidence type="ECO:0000313" key="3">
    <source>
        <dbReference type="Proteomes" id="UP000636479"/>
    </source>
</evidence>
<dbReference type="EMBL" id="JACAZF010000002">
    <property type="protein sequence ID" value="KAF7312046.1"/>
    <property type="molecule type" value="Genomic_DNA"/>
</dbReference>
<protein>
    <submittedName>
        <fullName evidence="2">Uncharacterized protein</fullName>
    </submittedName>
</protein>
<keyword evidence="3" id="KW-1185">Reference proteome</keyword>